<dbReference type="SUPFAM" id="SSF53756">
    <property type="entry name" value="UDP-Glycosyltransferase/glycogen phosphorylase"/>
    <property type="match status" value="1"/>
</dbReference>
<dbReference type="Gene3D" id="3.40.50.2000">
    <property type="entry name" value="Glycogen Phosphorylase B"/>
    <property type="match status" value="1"/>
</dbReference>
<dbReference type="Proteomes" id="UP000534294">
    <property type="component" value="Unassembled WGS sequence"/>
</dbReference>
<dbReference type="Pfam" id="PF00534">
    <property type="entry name" value="Glycos_transf_1"/>
    <property type="match status" value="1"/>
</dbReference>
<protein>
    <submittedName>
        <fullName evidence="2">Glycosyltransferase involved in cell wall biosynthesis</fullName>
    </submittedName>
</protein>
<gene>
    <name evidence="2" type="ORF">HNQ64_002786</name>
</gene>
<dbReference type="EMBL" id="JACHIF010000005">
    <property type="protein sequence ID" value="MBB5038523.1"/>
    <property type="molecule type" value="Genomic_DNA"/>
</dbReference>
<dbReference type="GO" id="GO:0016757">
    <property type="term" value="F:glycosyltransferase activity"/>
    <property type="evidence" value="ECO:0007669"/>
    <property type="project" value="InterPro"/>
</dbReference>
<organism evidence="2 3">
    <name type="scientific">Prosthecobacter dejongeii</name>
    <dbReference type="NCBI Taxonomy" id="48465"/>
    <lineage>
        <taxon>Bacteria</taxon>
        <taxon>Pseudomonadati</taxon>
        <taxon>Verrucomicrobiota</taxon>
        <taxon>Verrucomicrobiia</taxon>
        <taxon>Verrucomicrobiales</taxon>
        <taxon>Verrucomicrobiaceae</taxon>
        <taxon>Prosthecobacter</taxon>
    </lineage>
</organism>
<reference evidence="2 3" key="1">
    <citation type="submission" date="2020-08" db="EMBL/GenBank/DDBJ databases">
        <title>Genomic Encyclopedia of Type Strains, Phase IV (KMG-IV): sequencing the most valuable type-strain genomes for metagenomic binning, comparative biology and taxonomic classification.</title>
        <authorList>
            <person name="Goeker M."/>
        </authorList>
    </citation>
    <scope>NUCLEOTIDE SEQUENCE [LARGE SCALE GENOMIC DNA]</scope>
    <source>
        <strain evidence="2 3">DSM 12251</strain>
    </source>
</reference>
<accession>A0A7W8DQI6</accession>
<proteinExistence type="predicted"/>
<evidence type="ECO:0000313" key="2">
    <source>
        <dbReference type="EMBL" id="MBB5038523.1"/>
    </source>
</evidence>
<dbReference type="AlphaFoldDB" id="A0A7W8DQI6"/>
<name>A0A7W8DQI6_9BACT</name>
<keyword evidence="2" id="KW-0808">Transferase</keyword>
<keyword evidence="3" id="KW-1185">Reference proteome</keyword>
<evidence type="ECO:0000313" key="3">
    <source>
        <dbReference type="Proteomes" id="UP000534294"/>
    </source>
</evidence>
<feature type="domain" description="Glycosyl transferase family 1" evidence="1">
    <location>
        <begin position="225"/>
        <end position="332"/>
    </location>
</feature>
<evidence type="ECO:0000259" key="1">
    <source>
        <dbReference type="Pfam" id="PF00534"/>
    </source>
</evidence>
<sequence>MESATSAPLPSQTQPSLLRRGWLLLRLRLTDELRHSRKLRSLNALRLRLLSSFSPPAQAAAMLCRALEFSESGSLNQHIIRRLSRFPTTEAFWRPIVAALPRYRSLVVQQPHLTRSIILKAPGPDGEKGVLLMYFEYNWVRLTLGIPEAEFRWLEERFDFILSTSWSPTDYASINLVLAKTSGPVFIQPCNYTEKAKLQAFHPRLVVLDTLPCDWIDPQFYPSQPQQERPIDILMVANWGEFKRHWDFFQALRHLPPTWRIVLVGQKEGNRDQNFIAHLAQEIGVPQKLEICQSLPAEQVSLLQLQARVSLIFSLREGCCVAAVESLFAGCALGIRADAHVGPLHYIHDLTGKRLRPGHLAEDILALHRAAPSLQPAHWVSQNISCHQTRLKVNEVLRQQSEKRDLPWTRDLLLPHWRPYPRHARAEDAASLRPLYDECHQRFPQVFPADLLEISNH</sequence>
<comment type="caution">
    <text evidence="2">The sequence shown here is derived from an EMBL/GenBank/DDBJ whole genome shotgun (WGS) entry which is preliminary data.</text>
</comment>
<dbReference type="RefSeq" id="WP_184209434.1">
    <property type="nucleotide sequence ID" value="NZ_JACHIF010000005.1"/>
</dbReference>
<dbReference type="InterPro" id="IPR001296">
    <property type="entry name" value="Glyco_trans_1"/>
</dbReference>